<feature type="transmembrane region" description="Helical" evidence="6">
    <location>
        <begin position="87"/>
        <end position="109"/>
    </location>
</feature>
<comment type="similarity">
    <text evidence="2">Belongs to the autoinducer-2 exporter (AI-2E) (TC 2.A.86) family.</text>
</comment>
<organism evidence="7 8">
    <name type="scientific">Thioclava pacifica DSM 10166</name>
    <dbReference type="NCBI Taxonomy" id="1353537"/>
    <lineage>
        <taxon>Bacteria</taxon>
        <taxon>Pseudomonadati</taxon>
        <taxon>Pseudomonadota</taxon>
        <taxon>Alphaproteobacteria</taxon>
        <taxon>Rhodobacterales</taxon>
        <taxon>Paracoccaceae</taxon>
        <taxon>Thioclava</taxon>
    </lineage>
</organism>
<evidence type="ECO:0000313" key="8">
    <source>
        <dbReference type="Proteomes" id="UP000027432"/>
    </source>
</evidence>
<evidence type="ECO:0000256" key="2">
    <source>
        <dbReference type="ARBA" id="ARBA00009773"/>
    </source>
</evidence>
<comment type="caution">
    <text evidence="7">The sequence shown here is derived from an EMBL/GenBank/DDBJ whole genome shotgun (WGS) entry which is preliminary data.</text>
</comment>
<dbReference type="PANTHER" id="PTHR21716">
    <property type="entry name" value="TRANSMEMBRANE PROTEIN"/>
    <property type="match status" value="1"/>
</dbReference>
<dbReference type="Proteomes" id="UP000027432">
    <property type="component" value="Unassembled WGS sequence"/>
</dbReference>
<keyword evidence="4 6" id="KW-1133">Transmembrane helix</keyword>
<proteinExistence type="inferred from homology"/>
<dbReference type="InterPro" id="IPR002549">
    <property type="entry name" value="AI-2E-like"/>
</dbReference>
<dbReference type="STRING" id="1353537.TP2_02610"/>
<keyword evidence="8" id="KW-1185">Reference proteome</keyword>
<dbReference type="PANTHER" id="PTHR21716:SF64">
    <property type="entry name" value="AI-2 TRANSPORT PROTEIN TQSA"/>
    <property type="match status" value="1"/>
</dbReference>
<feature type="transmembrane region" description="Helical" evidence="6">
    <location>
        <begin position="54"/>
        <end position="75"/>
    </location>
</feature>
<evidence type="ECO:0000256" key="5">
    <source>
        <dbReference type="ARBA" id="ARBA00023136"/>
    </source>
</evidence>
<keyword evidence="5 6" id="KW-0472">Membrane</keyword>
<dbReference type="AlphaFoldDB" id="A0A074JKK9"/>
<reference evidence="7 8" key="1">
    <citation type="submission" date="2013-07" db="EMBL/GenBank/DDBJ databases">
        <title>Thioclava pacifica DSM 10166 Genome Sequencing.</title>
        <authorList>
            <person name="Lai Q."/>
            <person name="Shao Z."/>
        </authorList>
    </citation>
    <scope>NUCLEOTIDE SEQUENCE [LARGE SCALE GENOMIC DNA]</scope>
    <source>
        <strain evidence="7 8">DSM 10166</strain>
    </source>
</reference>
<evidence type="ECO:0000256" key="3">
    <source>
        <dbReference type="ARBA" id="ARBA00022692"/>
    </source>
</evidence>
<dbReference type="GO" id="GO:0055085">
    <property type="term" value="P:transmembrane transport"/>
    <property type="evidence" value="ECO:0007669"/>
    <property type="project" value="TreeGrafter"/>
</dbReference>
<evidence type="ECO:0000256" key="1">
    <source>
        <dbReference type="ARBA" id="ARBA00004141"/>
    </source>
</evidence>
<dbReference type="eggNOG" id="COG0628">
    <property type="taxonomic scope" value="Bacteria"/>
</dbReference>
<dbReference type="EMBL" id="AUND01000001">
    <property type="protein sequence ID" value="KEO56440.1"/>
    <property type="molecule type" value="Genomic_DNA"/>
</dbReference>
<evidence type="ECO:0000313" key="7">
    <source>
        <dbReference type="EMBL" id="KEO56440.1"/>
    </source>
</evidence>
<feature type="transmembrane region" description="Helical" evidence="6">
    <location>
        <begin position="168"/>
        <end position="189"/>
    </location>
</feature>
<evidence type="ECO:0008006" key="9">
    <source>
        <dbReference type="Google" id="ProtNLM"/>
    </source>
</evidence>
<protein>
    <recommendedName>
        <fullName evidence="9">Permease</fullName>
    </recommendedName>
</protein>
<feature type="transmembrane region" description="Helical" evidence="6">
    <location>
        <begin position="30"/>
        <end position="48"/>
    </location>
</feature>
<dbReference type="Pfam" id="PF01594">
    <property type="entry name" value="AI-2E_transport"/>
    <property type="match status" value="1"/>
</dbReference>
<feature type="transmembrane region" description="Helical" evidence="6">
    <location>
        <begin position="221"/>
        <end position="244"/>
    </location>
</feature>
<accession>A0A074JKK9</accession>
<evidence type="ECO:0000256" key="6">
    <source>
        <dbReference type="SAM" id="Phobius"/>
    </source>
</evidence>
<gene>
    <name evidence="7" type="ORF">TP2_02610</name>
</gene>
<keyword evidence="3 6" id="KW-0812">Transmembrane</keyword>
<feature type="transmembrane region" description="Helical" evidence="6">
    <location>
        <begin position="286"/>
        <end position="304"/>
    </location>
</feature>
<feature type="transmembrane region" description="Helical" evidence="6">
    <location>
        <begin position="324"/>
        <end position="349"/>
    </location>
</feature>
<dbReference type="GO" id="GO:0016020">
    <property type="term" value="C:membrane"/>
    <property type="evidence" value="ECO:0007669"/>
    <property type="project" value="UniProtKB-SubCell"/>
</dbReference>
<feature type="transmembrane region" description="Helical" evidence="6">
    <location>
        <begin position="250"/>
        <end position="279"/>
    </location>
</feature>
<evidence type="ECO:0000256" key="4">
    <source>
        <dbReference type="ARBA" id="ARBA00022989"/>
    </source>
</evidence>
<name>A0A074JKK9_9RHOB</name>
<comment type="subcellular location">
    <subcellularLocation>
        <location evidence="1">Membrane</location>
        <topology evidence="1">Multi-pass membrane protein</topology>
    </subcellularLocation>
</comment>
<sequence length="373" mass="40076">MARDEMKMKDQPDEGTPALIETRRHEPRQLTNVLLGIIAFALVLFLMVQAKFILISLAIAIILFSLTSEAINAVGRLRIGPLRIPPRVASLVALALIAGGLLTLTAVLISQVNTVVTMILNYAGPAQKAIAQLFGWMGPEVEQSVLASMQKIQVAGYLTTLAGQASNLLSATILIILFVGFLFAERIWFDAKLLSLMGDPDRAEKISRMVGSIMRRVNHYLLVKAIVSAVTAVAVYGVFTYGGFDLAVPVAIITFALNFIPSIGSIIATIIAALAVYVLTQNPYSAGSVLVAIGFLQFVIGNVIDPMLMGHALRLSSFGIIISLAFWGAVWGLPGMFLAVPIMVALMIICAQSPRLRPLAVLLSREGLPDTDH</sequence>